<accession>A0A433QPZ4</accession>
<comment type="caution">
    <text evidence="2">The sequence shown here is derived from an EMBL/GenBank/DDBJ whole genome shotgun (WGS) entry which is preliminary data.</text>
</comment>
<dbReference type="Proteomes" id="UP000274822">
    <property type="component" value="Unassembled WGS sequence"/>
</dbReference>
<organism evidence="2 3">
    <name type="scientific">Jimgerdemannia flammicorona</name>
    <dbReference type="NCBI Taxonomy" id="994334"/>
    <lineage>
        <taxon>Eukaryota</taxon>
        <taxon>Fungi</taxon>
        <taxon>Fungi incertae sedis</taxon>
        <taxon>Mucoromycota</taxon>
        <taxon>Mucoromycotina</taxon>
        <taxon>Endogonomycetes</taxon>
        <taxon>Endogonales</taxon>
        <taxon>Endogonaceae</taxon>
        <taxon>Jimgerdemannia</taxon>
    </lineage>
</organism>
<evidence type="ECO:0000313" key="2">
    <source>
        <dbReference type="EMBL" id="RUS31856.1"/>
    </source>
</evidence>
<feature type="region of interest" description="Disordered" evidence="1">
    <location>
        <begin position="73"/>
        <end position="94"/>
    </location>
</feature>
<feature type="compositionally biased region" description="Low complexity" evidence="1">
    <location>
        <begin position="73"/>
        <end position="88"/>
    </location>
</feature>
<dbReference type="AlphaFoldDB" id="A0A433QPZ4"/>
<protein>
    <submittedName>
        <fullName evidence="2">Uncharacterized protein</fullName>
    </submittedName>
</protein>
<reference evidence="2 3" key="1">
    <citation type="journal article" date="2018" name="New Phytol.">
        <title>Phylogenomics of Endogonaceae and evolution of mycorrhizas within Mucoromycota.</title>
        <authorList>
            <person name="Chang Y."/>
            <person name="Desiro A."/>
            <person name="Na H."/>
            <person name="Sandor L."/>
            <person name="Lipzen A."/>
            <person name="Clum A."/>
            <person name="Barry K."/>
            <person name="Grigoriev I.V."/>
            <person name="Martin F.M."/>
            <person name="Stajich J.E."/>
            <person name="Smith M.E."/>
            <person name="Bonito G."/>
            <person name="Spatafora J.W."/>
        </authorList>
    </citation>
    <scope>NUCLEOTIDE SEQUENCE [LARGE SCALE GENOMIC DNA]</scope>
    <source>
        <strain evidence="2 3">AD002</strain>
    </source>
</reference>
<dbReference type="EMBL" id="RBNJ01002539">
    <property type="protein sequence ID" value="RUS31856.1"/>
    <property type="molecule type" value="Genomic_DNA"/>
</dbReference>
<name>A0A433QPZ4_9FUNG</name>
<keyword evidence="3" id="KW-1185">Reference proteome</keyword>
<evidence type="ECO:0000256" key="1">
    <source>
        <dbReference type="SAM" id="MobiDB-lite"/>
    </source>
</evidence>
<evidence type="ECO:0000313" key="3">
    <source>
        <dbReference type="Proteomes" id="UP000274822"/>
    </source>
</evidence>
<gene>
    <name evidence="2" type="ORF">BC938DRAFT_476891</name>
</gene>
<sequence length="94" mass="10224">MPTSSLAVWKWPSISSSGFQTLGKPCSSYRNFSSNLFGSHARQMKLYPRAIHLLSVSMKQVLLLTCSLASTTTLNPPSPRRFSSSAAAMTAVQD</sequence>
<proteinExistence type="predicted"/>